<dbReference type="GeneID" id="5141608"/>
<sequence>MTQLVFVEVGDHFILYPGDVVAIVADIDDNYEGDKAWARLISKEVGVIRNKTTAGQLKAAFKMNLEAYGIPVREVRVFLAVN</sequence>
<name>Q647F5_9VIRU</name>
<accession>Q647F5</accession>
<dbReference type="RefSeq" id="YP_164348.1">
    <property type="nucleotide sequence ID" value="NC_006556.1"/>
</dbReference>
<dbReference type="EMBL" id="AY722806">
    <property type="protein sequence ID" value="AAU25957.1"/>
    <property type="molecule type" value="Genomic_DNA"/>
</dbReference>
<organism evidence="1 2">
    <name type="scientific">Thermoproteus tenax spherical virus 1</name>
    <dbReference type="NCBI Taxonomy" id="292639"/>
    <lineage>
        <taxon>Viruses</taxon>
        <taxon>Viruses incertae sedis</taxon>
        <taxon>Globuloviridae</taxon>
        <taxon>Alphaglobulovirus</taxon>
        <taxon>Alphaglobulovirus cinderense</taxon>
    </lineage>
</organism>
<keyword evidence="2" id="KW-1185">Reference proteome</keyword>
<evidence type="ECO:0000313" key="1">
    <source>
        <dbReference type="EMBL" id="AAU25957.1"/>
    </source>
</evidence>
<protein>
    <submittedName>
        <fullName evidence="1">Uncharacterized protein</fullName>
    </submittedName>
</protein>
<proteinExistence type="predicted"/>
<reference evidence="1 2" key="1">
    <citation type="journal article" date="2006" name="Virology">
        <title>TTSV1, a new virus-like particle isolated from the hyperthermophilic crenarchaeote Thermoproteus tenax.</title>
        <authorList>
            <person name="Ahn D.G."/>
            <person name="Kim S.I."/>
            <person name="Rhee J.K."/>
            <person name="Kim K.P."/>
            <person name="Pan J.G."/>
            <person name="Oh J.W."/>
        </authorList>
    </citation>
    <scope>NUCLEOTIDE SEQUENCE</scope>
</reference>
<dbReference type="Proteomes" id="UP000006730">
    <property type="component" value="Segment"/>
</dbReference>
<dbReference type="KEGG" id="vg:5141608"/>
<evidence type="ECO:0000313" key="2">
    <source>
        <dbReference type="Proteomes" id="UP000006730"/>
    </source>
</evidence>